<dbReference type="Ensembl" id="ENSCPGT00000000032.1">
    <property type="protein sequence ID" value="ENSCPGP00000000027.1"/>
    <property type="gene ID" value="ENSCPGG00000000025.1"/>
</dbReference>
<protein>
    <submittedName>
        <fullName evidence="1">Uncharacterized protein</fullName>
    </submittedName>
</protein>
<keyword evidence="2" id="KW-1185">Reference proteome</keyword>
<sequence>MSCFFWSYGNRTAWYVPYSRFSHHFIPCFSLLPQTFMHALAAPLPRHFITASSGLNLCTSFHSTVPSLAGSACWTSPRHLVADVILERWQRCAPCPPFNMSFRRSIKKIPLLLPPTSTHPSKAVEMMSQEVITTSSSWDSSVHEKILFKQLTSQNVMHCMIPRI</sequence>
<reference evidence="1" key="1">
    <citation type="submission" date="2025-08" db="UniProtKB">
        <authorList>
            <consortium name="Ensembl"/>
        </authorList>
    </citation>
    <scope>IDENTIFICATION</scope>
</reference>
<reference evidence="1" key="2">
    <citation type="submission" date="2025-09" db="UniProtKB">
        <authorList>
            <consortium name="Ensembl"/>
        </authorList>
    </citation>
    <scope>IDENTIFICATION</scope>
</reference>
<dbReference type="Proteomes" id="UP000694419">
    <property type="component" value="Unplaced"/>
</dbReference>
<evidence type="ECO:0000313" key="1">
    <source>
        <dbReference type="Ensembl" id="ENSCPGP00000000027.1"/>
    </source>
</evidence>
<organism evidence="1 2">
    <name type="scientific">Calidris pygmaea</name>
    <name type="common">Spoon-billed sandpiper</name>
    <dbReference type="NCBI Taxonomy" id="425635"/>
    <lineage>
        <taxon>Eukaryota</taxon>
        <taxon>Metazoa</taxon>
        <taxon>Chordata</taxon>
        <taxon>Craniata</taxon>
        <taxon>Vertebrata</taxon>
        <taxon>Euteleostomi</taxon>
        <taxon>Archelosauria</taxon>
        <taxon>Archosauria</taxon>
        <taxon>Dinosauria</taxon>
        <taxon>Saurischia</taxon>
        <taxon>Theropoda</taxon>
        <taxon>Coelurosauria</taxon>
        <taxon>Aves</taxon>
        <taxon>Neognathae</taxon>
        <taxon>Neoaves</taxon>
        <taxon>Charadriiformes</taxon>
        <taxon>Scolopacidae</taxon>
        <taxon>Calidris</taxon>
    </lineage>
</organism>
<name>A0A8C3PGN1_9CHAR</name>
<proteinExistence type="predicted"/>
<accession>A0A8C3PGN1</accession>
<dbReference type="AlphaFoldDB" id="A0A8C3PGN1"/>
<evidence type="ECO:0000313" key="2">
    <source>
        <dbReference type="Proteomes" id="UP000694419"/>
    </source>
</evidence>